<keyword evidence="2" id="KW-0645">Protease</keyword>
<evidence type="ECO:0000256" key="3">
    <source>
        <dbReference type="ARBA" id="ARBA00022729"/>
    </source>
</evidence>
<dbReference type="InterPro" id="IPR008758">
    <property type="entry name" value="Peptidase_S28"/>
</dbReference>
<gene>
    <name evidence="6" type="ORF">CYMTET_22038</name>
</gene>
<keyword evidence="5" id="KW-0325">Glycoprotein</keyword>
<sequence>MWKQRYYVNDTFFKGTGPIFLCIGGEGPALQPTVVVTGDNHCADMMEASSQFEALVFAVEHRYYGGSIPTGDFTTANLTWLSSAQALADLAEFINYQNAQLKLQAPTNKWITFGGSYPGMLSAWMRGRYPDLVDAAVASSAPVKAVANFQGYNDVVASSLGDVSVGGSPECLDAVEQAFTLLGTRLTEAQGRRSLETIFFVCDVATSPLDSIANQQKFMETVSECFPIQTNYPNCSEY</sequence>
<evidence type="ECO:0000313" key="7">
    <source>
        <dbReference type="Proteomes" id="UP001190700"/>
    </source>
</evidence>
<dbReference type="EMBL" id="LGRX02010900">
    <property type="protein sequence ID" value="KAK3269522.1"/>
    <property type="molecule type" value="Genomic_DNA"/>
</dbReference>
<dbReference type="GO" id="GO:0070008">
    <property type="term" value="F:serine-type exopeptidase activity"/>
    <property type="evidence" value="ECO:0007669"/>
    <property type="project" value="InterPro"/>
</dbReference>
<dbReference type="AlphaFoldDB" id="A0AAE0L2J3"/>
<keyword evidence="7" id="KW-1185">Reference proteome</keyword>
<dbReference type="PANTHER" id="PTHR11010:SF38">
    <property type="entry name" value="LYSOSOMAL PRO-X CARBOXYPEPTIDASE"/>
    <property type="match status" value="1"/>
</dbReference>
<comment type="similarity">
    <text evidence="1">Belongs to the peptidase S28 family.</text>
</comment>
<dbReference type="Pfam" id="PF05577">
    <property type="entry name" value="Peptidase_S28"/>
    <property type="match status" value="1"/>
</dbReference>
<evidence type="ECO:0000256" key="1">
    <source>
        <dbReference type="ARBA" id="ARBA00011079"/>
    </source>
</evidence>
<comment type="caution">
    <text evidence="6">The sequence shown here is derived from an EMBL/GenBank/DDBJ whole genome shotgun (WGS) entry which is preliminary data.</text>
</comment>
<keyword evidence="3" id="KW-0732">Signal</keyword>
<dbReference type="InterPro" id="IPR029058">
    <property type="entry name" value="AB_hydrolase_fold"/>
</dbReference>
<dbReference type="GO" id="GO:0008239">
    <property type="term" value="F:dipeptidyl-peptidase activity"/>
    <property type="evidence" value="ECO:0007669"/>
    <property type="project" value="TreeGrafter"/>
</dbReference>
<keyword evidence="4" id="KW-0378">Hydrolase</keyword>
<evidence type="ECO:0000256" key="2">
    <source>
        <dbReference type="ARBA" id="ARBA00022670"/>
    </source>
</evidence>
<feature type="non-terminal residue" evidence="6">
    <location>
        <position position="238"/>
    </location>
</feature>
<dbReference type="SUPFAM" id="SSF53474">
    <property type="entry name" value="alpha/beta-Hydrolases"/>
    <property type="match status" value="1"/>
</dbReference>
<organism evidence="6 7">
    <name type="scientific">Cymbomonas tetramitiformis</name>
    <dbReference type="NCBI Taxonomy" id="36881"/>
    <lineage>
        <taxon>Eukaryota</taxon>
        <taxon>Viridiplantae</taxon>
        <taxon>Chlorophyta</taxon>
        <taxon>Pyramimonadophyceae</taxon>
        <taxon>Pyramimonadales</taxon>
        <taxon>Pyramimonadaceae</taxon>
        <taxon>Cymbomonas</taxon>
    </lineage>
</organism>
<evidence type="ECO:0000256" key="4">
    <source>
        <dbReference type="ARBA" id="ARBA00022801"/>
    </source>
</evidence>
<accession>A0AAE0L2J3</accession>
<proteinExistence type="inferred from homology"/>
<protein>
    <submittedName>
        <fullName evidence="6">Uncharacterized protein</fullName>
    </submittedName>
</protein>
<reference evidence="6 7" key="1">
    <citation type="journal article" date="2015" name="Genome Biol. Evol.">
        <title>Comparative Genomics of a Bacterivorous Green Alga Reveals Evolutionary Causalities and Consequences of Phago-Mixotrophic Mode of Nutrition.</title>
        <authorList>
            <person name="Burns J.A."/>
            <person name="Paasch A."/>
            <person name="Narechania A."/>
            <person name="Kim E."/>
        </authorList>
    </citation>
    <scope>NUCLEOTIDE SEQUENCE [LARGE SCALE GENOMIC DNA]</scope>
    <source>
        <strain evidence="6 7">PLY_AMNH</strain>
    </source>
</reference>
<name>A0AAE0L2J3_9CHLO</name>
<evidence type="ECO:0000313" key="6">
    <source>
        <dbReference type="EMBL" id="KAK3269522.1"/>
    </source>
</evidence>
<dbReference type="PANTHER" id="PTHR11010">
    <property type="entry name" value="PROTEASE S28 PRO-X CARBOXYPEPTIDASE-RELATED"/>
    <property type="match status" value="1"/>
</dbReference>
<dbReference type="Proteomes" id="UP001190700">
    <property type="component" value="Unassembled WGS sequence"/>
</dbReference>
<dbReference type="Gene3D" id="3.40.50.1820">
    <property type="entry name" value="alpha/beta hydrolase"/>
    <property type="match status" value="1"/>
</dbReference>
<dbReference type="GO" id="GO:0006508">
    <property type="term" value="P:proteolysis"/>
    <property type="evidence" value="ECO:0007669"/>
    <property type="project" value="UniProtKB-KW"/>
</dbReference>
<evidence type="ECO:0000256" key="5">
    <source>
        <dbReference type="ARBA" id="ARBA00023180"/>
    </source>
</evidence>